<dbReference type="AlphaFoldDB" id="A0A1E1X455"/>
<feature type="compositionally biased region" description="Polar residues" evidence="1">
    <location>
        <begin position="129"/>
        <end position="138"/>
    </location>
</feature>
<evidence type="ECO:0000256" key="1">
    <source>
        <dbReference type="SAM" id="MobiDB-lite"/>
    </source>
</evidence>
<evidence type="ECO:0000313" key="2">
    <source>
        <dbReference type="EMBL" id="JAT94050.1"/>
    </source>
</evidence>
<feature type="compositionally biased region" description="Low complexity" evidence="1">
    <location>
        <begin position="238"/>
        <end position="256"/>
    </location>
</feature>
<feature type="region of interest" description="Disordered" evidence="1">
    <location>
        <begin position="228"/>
        <end position="256"/>
    </location>
</feature>
<organism evidence="2">
    <name type="scientific">Amblyomma aureolatum</name>
    <dbReference type="NCBI Taxonomy" id="187763"/>
    <lineage>
        <taxon>Eukaryota</taxon>
        <taxon>Metazoa</taxon>
        <taxon>Ecdysozoa</taxon>
        <taxon>Arthropoda</taxon>
        <taxon>Chelicerata</taxon>
        <taxon>Arachnida</taxon>
        <taxon>Acari</taxon>
        <taxon>Parasitiformes</taxon>
        <taxon>Ixodida</taxon>
        <taxon>Ixodoidea</taxon>
        <taxon>Ixodidae</taxon>
        <taxon>Amblyomminae</taxon>
        <taxon>Amblyomma</taxon>
    </lineage>
</organism>
<feature type="compositionally biased region" description="Basic residues" evidence="1">
    <location>
        <begin position="51"/>
        <end position="63"/>
    </location>
</feature>
<proteinExistence type="evidence at transcript level"/>
<dbReference type="EMBL" id="GFAC01005138">
    <property type="protein sequence ID" value="JAT94050.1"/>
    <property type="molecule type" value="mRNA"/>
</dbReference>
<feature type="compositionally biased region" description="Low complexity" evidence="1">
    <location>
        <begin position="139"/>
        <end position="157"/>
    </location>
</feature>
<feature type="region of interest" description="Disordered" evidence="1">
    <location>
        <begin position="310"/>
        <end position="331"/>
    </location>
</feature>
<feature type="non-terminal residue" evidence="2">
    <location>
        <position position="1"/>
    </location>
</feature>
<accession>A0A1E1X455</accession>
<sequence length="331" mass="35863">KAGASSENILCENQRVPTVRKRAATLLSGMQPKKKRTARNFSEVKTAGNVGKKKGSATSRKRKQPEQPEEQVCSNTANTNCDESKCPDTAHGSAGLMETKGGKSQKQSKLRAAHAPKMGSCNIVEPRTESNPSNIQAHSSKAQNQQPKPKPSQSSPQLTKALLAVTARKGTLKRKAQIRNLADALAAKYACDDFYHAHQKTKAIPSNFFEDDCWDELSACRLSGMATPTPNSPLINDPRSPMSTSSIGSTSTLPSPTAMDAIVQGIQKREKAIILSSTTPKPKTKKQNLKTVLKDLQKLEKKMEICHLKENCADSDEDAEESDSDSDSAFA</sequence>
<name>A0A1E1X455_9ACAR</name>
<feature type="region of interest" description="Disordered" evidence="1">
    <location>
        <begin position="25"/>
        <end position="158"/>
    </location>
</feature>
<feature type="compositionally biased region" description="Acidic residues" evidence="1">
    <location>
        <begin position="313"/>
        <end position="331"/>
    </location>
</feature>
<protein>
    <submittedName>
        <fullName evidence="2">Uncharacterized protein</fullName>
    </submittedName>
</protein>
<reference evidence="2" key="1">
    <citation type="journal article" date="2017" name="Front. Cell. Infect. Microbiol.">
        <title>The Distinct Transcriptional Response of the Midgut of Amblyomma sculptum and Amblyomma aureolatum Ticks to Rickettsia rickettsii Correlates to Their Differences in Susceptibility to Infection.</title>
        <authorList>
            <person name="Martins L.A."/>
            <person name="Galletti M.F.B.M."/>
            <person name="Ribeiro J.M."/>
            <person name="Fujita A."/>
            <person name="Costa F.B."/>
            <person name="Labruna M.B."/>
            <person name="Daffre S."/>
            <person name="Fogaca A.C."/>
        </authorList>
    </citation>
    <scope>NUCLEOTIDE SEQUENCE</scope>
</reference>
<feature type="compositionally biased region" description="Polar residues" evidence="1">
    <location>
        <begin position="72"/>
        <end position="81"/>
    </location>
</feature>